<dbReference type="EMBL" id="FOCX01000009">
    <property type="protein sequence ID" value="SEO17266.1"/>
    <property type="molecule type" value="Genomic_DNA"/>
</dbReference>
<dbReference type="Gene3D" id="1.10.8.730">
    <property type="match status" value="1"/>
</dbReference>
<organism evidence="4 5">
    <name type="scientific">Halorientalis persicus</name>
    <dbReference type="NCBI Taxonomy" id="1367881"/>
    <lineage>
        <taxon>Archaea</taxon>
        <taxon>Methanobacteriati</taxon>
        <taxon>Methanobacteriota</taxon>
        <taxon>Stenosarchaea group</taxon>
        <taxon>Halobacteria</taxon>
        <taxon>Halobacteriales</taxon>
        <taxon>Haloarculaceae</taxon>
        <taxon>Halorientalis</taxon>
    </lineage>
</organism>
<feature type="region of interest" description="Disordered" evidence="1">
    <location>
        <begin position="69"/>
        <end position="115"/>
    </location>
</feature>
<protein>
    <recommendedName>
        <fullName evidence="3">TraG P-loop domain-containing protein</fullName>
    </recommendedName>
</protein>
<dbReference type="InterPro" id="IPR043964">
    <property type="entry name" value="P-loop_TraG"/>
</dbReference>
<feature type="transmembrane region" description="Helical" evidence="2">
    <location>
        <begin position="42"/>
        <end position="60"/>
    </location>
</feature>
<evidence type="ECO:0000313" key="5">
    <source>
        <dbReference type="Proteomes" id="UP000198775"/>
    </source>
</evidence>
<evidence type="ECO:0000256" key="1">
    <source>
        <dbReference type="SAM" id="MobiDB-lite"/>
    </source>
</evidence>
<gene>
    <name evidence="4" type="ORF">SAMN05216388_100914</name>
</gene>
<reference evidence="5" key="1">
    <citation type="submission" date="2016-10" db="EMBL/GenBank/DDBJ databases">
        <authorList>
            <person name="Varghese N."/>
            <person name="Submissions S."/>
        </authorList>
    </citation>
    <scope>NUCLEOTIDE SEQUENCE [LARGE SCALE GENOMIC DNA]</scope>
    <source>
        <strain evidence="5">IBRC-M 10043</strain>
    </source>
</reference>
<feature type="region of interest" description="Disordered" evidence="1">
    <location>
        <begin position="837"/>
        <end position="861"/>
    </location>
</feature>
<accession>A0A1H8MJE3</accession>
<evidence type="ECO:0000313" key="4">
    <source>
        <dbReference type="EMBL" id="SEO17266.1"/>
    </source>
</evidence>
<proteinExistence type="predicted"/>
<evidence type="ECO:0000256" key="2">
    <source>
        <dbReference type="SAM" id="Phobius"/>
    </source>
</evidence>
<keyword evidence="2" id="KW-0472">Membrane</keyword>
<feature type="domain" description="TraG P-loop" evidence="3">
    <location>
        <begin position="358"/>
        <end position="676"/>
    </location>
</feature>
<evidence type="ECO:0000259" key="3">
    <source>
        <dbReference type="Pfam" id="PF19044"/>
    </source>
</evidence>
<name>A0A1H8MJE3_9EURY</name>
<dbReference type="Pfam" id="PF19044">
    <property type="entry name" value="P-loop_TraG"/>
    <property type="match status" value="1"/>
</dbReference>
<dbReference type="AlphaFoldDB" id="A0A1H8MJE3"/>
<keyword evidence="2" id="KW-0812">Transmembrane</keyword>
<dbReference type="Proteomes" id="UP000198775">
    <property type="component" value="Unassembled WGS sequence"/>
</dbReference>
<dbReference type="PANTHER" id="PTHR30121:SF11">
    <property type="entry name" value="AAA+ ATPASE DOMAIN-CONTAINING PROTEIN"/>
    <property type="match status" value="1"/>
</dbReference>
<keyword evidence="2" id="KW-1133">Transmembrane helix</keyword>
<feature type="region of interest" description="Disordered" evidence="1">
    <location>
        <begin position="420"/>
        <end position="442"/>
    </location>
</feature>
<keyword evidence="5" id="KW-1185">Reference proteome</keyword>
<sequence>MTLLQTLPVGVPAKVWNILFGWIPATSGSCSSGSCAIPITGAIVYAVLLAGVVIIGFVLWSRRTTDVTGPDDLSDLTRDPDPDDDDEDSDGEADDDAEVEEPDDPFDDADAEFDPDSGVRILEDTEELHKTTIVPPPIQRKTDHVIVGNNVRKTLHGYNTPDVIADGAFDPVLKRPDLQFDMAMHFNPVSKKRAAKDAERRAESLQTDAILNSEGGDQFGASDDMSEAERLGSFREQINAGERPFRVTTYFSIIGDTLDEVEEQEQQLRHSLEDKPANLNLRTCYGQQVRAMESVAPLSYDKYRDSSAYDPYKIWLGQGVGAALSSANQSVLIEDSGIEMGYHTFNGSPIIKDPFESETNYNWVVIGDSGSGKSYSNKLWALRSKLAQQDTRVVILDPMSGFDGLAEALNAERIEIGGSRGLNPLEIKPPSGRVAAEQTEGDDPLSTKIKEVMEFFESFAQTQGQSLGKLRPFLNDAVVESYSRKGISHSIETHHNDSPTVNTVIEVLKDMQQSPEDFLIGETGNTDKIKRAAEDLLNLLRPFRKGQYENLTEETDFNFDNDVIYLDLKNIEGSQNSGGGLMMKLVFSLVYERAKETPKNVIFLIDEAHYLMSDAESLEFLKTRNRHARHYDTSLRYLTQEVADFFGEDHEEQPILNNTFIKVFLRLDEIRDHADQFNLNPQMIDFIDNANTGKNHDYSQALALVNGEPYPMNILSDPAEHAVVDFDKAEDEIADLPGRDSAAESDLVRNIRRRLLKRKYNDFEQNIDLSTADIMHDEFEDSDELALLMEMMSTEEMIEILEEIDQGTDIQEAVYHHSQQKITAIADSLPDEAVRRLRDGLDKSLGTPDPDNAPANAYNDD</sequence>
<dbReference type="InterPro" id="IPR051162">
    <property type="entry name" value="T4SS_component"/>
</dbReference>
<dbReference type="OrthoDB" id="308309at2157"/>
<dbReference type="PANTHER" id="PTHR30121">
    <property type="entry name" value="UNCHARACTERIZED PROTEIN YJGR-RELATED"/>
    <property type="match status" value="1"/>
</dbReference>
<dbReference type="Gene3D" id="3.40.50.300">
    <property type="entry name" value="P-loop containing nucleotide triphosphate hydrolases"/>
    <property type="match status" value="1"/>
</dbReference>
<dbReference type="SUPFAM" id="SSF52540">
    <property type="entry name" value="P-loop containing nucleoside triphosphate hydrolases"/>
    <property type="match status" value="1"/>
</dbReference>
<dbReference type="RefSeq" id="WP_092659977.1">
    <property type="nucleotide sequence ID" value="NZ_FOCX01000009.1"/>
</dbReference>
<feature type="compositionally biased region" description="Acidic residues" evidence="1">
    <location>
        <begin position="81"/>
        <end position="115"/>
    </location>
</feature>
<dbReference type="InterPro" id="IPR027417">
    <property type="entry name" value="P-loop_NTPase"/>
</dbReference>